<dbReference type="GO" id="GO:0003729">
    <property type="term" value="F:mRNA binding"/>
    <property type="evidence" value="ECO:0007669"/>
    <property type="project" value="TreeGrafter"/>
</dbReference>
<evidence type="ECO:0000259" key="5">
    <source>
        <dbReference type="Pfam" id="PF00542"/>
    </source>
</evidence>
<accession>A0A2M6W376</accession>
<keyword evidence="2 4" id="KW-0689">Ribosomal protein</keyword>
<dbReference type="InterPro" id="IPR000206">
    <property type="entry name" value="Ribosomal_bL12"/>
</dbReference>
<comment type="similarity">
    <text evidence="1 4">Belongs to the bacterial ribosomal protein bL12 family.</text>
</comment>
<evidence type="ECO:0000259" key="6">
    <source>
        <dbReference type="Pfam" id="PF16320"/>
    </source>
</evidence>
<feature type="domain" description="Large ribosomal subunit protein bL12 C-terminal" evidence="5">
    <location>
        <begin position="80"/>
        <end position="146"/>
    </location>
</feature>
<evidence type="ECO:0000313" key="8">
    <source>
        <dbReference type="Proteomes" id="UP000231183"/>
    </source>
</evidence>
<dbReference type="InterPro" id="IPR008932">
    <property type="entry name" value="Ribosomal_bL12_oligo"/>
</dbReference>
<evidence type="ECO:0000256" key="2">
    <source>
        <dbReference type="ARBA" id="ARBA00022980"/>
    </source>
</evidence>
<evidence type="ECO:0000256" key="4">
    <source>
        <dbReference type="HAMAP-Rule" id="MF_00368"/>
    </source>
</evidence>
<dbReference type="Pfam" id="PF00542">
    <property type="entry name" value="Ribosomal_L12"/>
    <property type="match status" value="1"/>
</dbReference>
<sequence length="146" mass="15141">MSDENTTTVEEKAEKKDVVVPAKFKSLVEEVEKMSVLDLSELIKVLEDKFGVSAAAPAMMMAAAPGAGAAAPVAEEKTEFTVELTSAGASKINVIKAVKDITAKGLAEAKALVDGAPAVIKEGVKKEEAEEIKKKIEAAGGVATLK</sequence>
<dbReference type="GO" id="GO:0022625">
    <property type="term" value="C:cytosolic large ribosomal subunit"/>
    <property type="evidence" value="ECO:0007669"/>
    <property type="project" value="TreeGrafter"/>
</dbReference>
<protein>
    <recommendedName>
        <fullName evidence="4">Large ribosomal subunit protein bL12</fullName>
    </recommendedName>
</protein>
<dbReference type="GO" id="GO:0003735">
    <property type="term" value="F:structural constituent of ribosome"/>
    <property type="evidence" value="ECO:0007669"/>
    <property type="project" value="InterPro"/>
</dbReference>
<dbReference type="PANTHER" id="PTHR45987">
    <property type="entry name" value="39S RIBOSOMAL PROTEIN L12"/>
    <property type="match status" value="1"/>
</dbReference>
<comment type="caution">
    <text evidence="7">The sequence shown here is derived from an EMBL/GenBank/DDBJ whole genome shotgun (WGS) entry which is preliminary data.</text>
</comment>
<dbReference type="Proteomes" id="UP000231183">
    <property type="component" value="Unassembled WGS sequence"/>
</dbReference>
<dbReference type="EMBL" id="PFBX01000049">
    <property type="protein sequence ID" value="PIT87170.1"/>
    <property type="molecule type" value="Genomic_DNA"/>
</dbReference>
<dbReference type="Gene3D" id="3.30.1390.10">
    <property type="match status" value="1"/>
</dbReference>
<evidence type="ECO:0000256" key="3">
    <source>
        <dbReference type="ARBA" id="ARBA00023274"/>
    </source>
</evidence>
<evidence type="ECO:0000256" key="1">
    <source>
        <dbReference type="ARBA" id="ARBA00007197"/>
    </source>
</evidence>
<name>A0A2M6W376_9BACT</name>
<dbReference type="CDD" id="cd00387">
    <property type="entry name" value="Ribosomal_L7_L12"/>
    <property type="match status" value="1"/>
</dbReference>
<dbReference type="InterPro" id="IPR014719">
    <property type="entry name" value="Ribosomal_bL12_C/ClpS-like"/>
</dbReference>
<dbReference type="AlphaFoldDB" id="A0A2M6W376"/>
<dbReference type="NCBIfam" id="TIGR00855">
    <property type="entry name" value="L12"/>
    <property type="match status" value="1"/>
</dbReference>
<dbReference type="SUPFAM" id="SSF54736">
    <property type="entry name" value="ClpS-like"/>
    <property type="match status" value="1"/>
</dbReference>
<organism evidence="7 8">
    <name type="scientific">Candidatus Magasanikbacteria bacterium CG10_big_fil_rev_8_21_14_0_10_40_10</name>
    <dbReference type="NCBI Taxonomy" id="1974648"/>
    <lineage>
        <taxon>Bacteria</taxon>
        <taxon>Candidatus Magasanikiibacteriota</taxon>
    </lineage>
</organism>
<dbReference type="InterPro" id="IPR013823">
    <property type="entry name" value="Ribosomal_bL12_C"/>
</dbReference>
<dbReference type="GO" id="GO:0006412">
    <property type="term" value="P:translation"/>
    <property type="evidence" value="ECO:0007669"/>
    <property type="project" value="UniProtKB-UniRule"/>
</dbReference>
<gene>
    <name evidence="4" type="primary">rplL</name>
    <name evidence="7" type="ORF">COU31_04385</name>
</gene>
<dbReference type="Gene3D" id="1.20.5.710">
    <property type="entry name" value="Single helix bin"/>
    <property type="match status" value="1"/>
</dbReference>
<dbReference type="SUPFAM" id="SSF48300">
    <property type="entry name" value="Ribosomal protein L7/12, oligomerisation (N-terminal) domain"/>
    <property type="match status" value="1"/>
</dbReference>
<dbReference type="Pfam" id="PF16320">
    <property type="entry name" value="Ribosomal_L12_N"/>
    <property type="match status" value="1"/>
</dbReference>
<reference evidence="8" key="1">
    <citation type="submission" date="2017-09" db="EMBL/GenBank/DDBJ databases">
        <title>Depth-based differentiation of microbial function through sediment-hosted aquifers and enrichment of novel symbionts in the deep terrestrial subsurface.</title>
        <authorList>
            <person name="Probst A.J."/>
            <person name="Ladd B."/>
            <person name="Jarett J.K."/>
            <person name="Geller-Mcgrath D.E."/>
            <person name="Sieber C.M.K."/>
            <person name="Emerson J.B."/>
            <person name="Anantharaman K."/>
            <person name="Thomas B.C."/>
            <person name="Malmstrom R."/>
            <person name="Stieglmeier M."/>
            <person name="Klingl A."/>
            <person name="Woyke T."/>
            <person name="Ryan C.M."/>
            <person name="Banfield J.F."/>
        </authorList>
    </citation>
    <scope>NUCLEOTIDE SEQUENCE [LARGE SCALE GENOMIC DNA]</scope>
</reference>
<dbReference type="HAMAP" id="MF_00368">
    <property type="entry name" value="Ribosomal_bL12"/>
    <property type="match status" value="1"/>
</dbReference>
<comment type="subunit">
    <text evidence="4">Homodimer. Part of the ribosomal stalk of the 50S ribosomal subunit. Forms a multimeric L10(L12)X complex, where L10 forms an elongated spine to which 2 to 4 L12 dimers bind in a sequential fashion. Binds GTP-bound translation factors.</text>
</comment>
<dbReference type="PANTHER" id="PTHR45987:SF4">
    <property type="entry name" value="LARGE RIBOSOMAL SUBUNIT PROTEIN BL12M"/>
    <property type="match status" value="1"/>
</dbReference>
<feature type="domain" description="Large ribosomal subunit protein bL12 oligomerization" evidence="6">
    <location>
        <begin position="25"/>
        <end position="71"/>
    </location>
</feature>
<keyword evidence="3 4" id="KW-0687">Ribonucleoprotein</keyword>
<evidence type="ECO:0000313" key="7">
    <source>
        <dbReference type="EMBL" id="PIT87170.1"/>
    </source>
</evidence>
<dbReference type="FunFam" id="3.30.1390.10:FF:000001">
    <property type="entry name" value="50S ribosomal protein L7/L12"/>
    <property type="match status" value="1"/>
</dbReference>
<proteinExistence type="inferred from homology"/>
<dbReference type="InterPro" id="IPR036235">
    <property type="entry name" value="Ribosomal_bL12_oligo_N_sf"/>
</dbReference>
<comment type="function">
    <text evidence="4">Forms part of the ribosomal stalk which helps the ribosome interact with GTP-bound translation factors. Is thus essential for accurate translation.</text>
</comment>